<proteinExistence type="predicted"/>
<dbReference type="Gene3D" id="2.60.40.420">
    <property type="entry name" value="Cupredoxins - blue copper proteins"/>
    <property type="match status" value="1"/>
</dbReference>
<evidence type="ECO:0000313" key="1">
    <source>
        <dbReference type="EMBL" id="QPJ62487.1"/>
    </source>
</evidence>
<dbReference type="EMBL" id="CP048685">
    <property type="protein sequence ID" value="QPJ62487.1"/>
    <property type="molecule type" value="Genomic_DNA"/>
</dbReference>
<organism evidence="1 2">
    <name type="scientific">Candidatus Nitronauta litoralis</name>
    <dbReference type="NCBI Taxonomy" id="2705533"/>
    <lineage>
        <taxon>Bacteria</taxon>
        <taxon>Pseudomonadati</taxon>
        <taxon>Nitrospinota/Tectimicrobiota group</taxon>
        <taxon>Nitrospinota</taxon>
        <taxon>Nitrospinia</taxon>
        <taxon>Nitrospinales</taxon>
        <taxon>Nitrospinaceae</taxon>
        <taxon>Candidatus Nitronauta</taxon>
    </lineage>
</organism>
<accession>A0A7T0BX57</accession>
<dbReference type="Proteomes" id="UP000594688">
    <property type="component" value="Chromosome"/>
</dbReference>
<name>A0A7T0BX57_9BACT</name>
<dbReference type="AlphaFoldDB" id="A0A7T0BX57"/>
<dbReference type="InterPro" id="IPR008972">
    <property type="entry name" value="Cupredoxin"/>
</dbReference>
<dbReference type="SUPFAM" id="SSF49503">
    <property type="entry name" value="Cupredoxins"/>
    <property type="match status" value="1"/>
</dbReference>
<evidence type="ECO:0000313" key="2">
    <source>
        <dbReference type="Proteomes" id="UP000594688"/>
    </source>
</evidence>
<gene>
    <name evidence="1" type="ORF">G3M70_11645</name>
</gene>
<protein>
    <submittedName>
        <fullName evidence="1">Uncharacterized protein</fullName>
    </submittedName>
</protein>
<dbReference type="KEGG" id="nli:G3M70_11645"/>
<reference evidence="1 2" key="1">
    <citation type="submission" date="2020-02" db="EMBL/GenBank/DDBJ databases">
        <title>Genomic and physiological characterization of two novel Nitrospinaceae genera.</title>
        <authorList>
            <person name="Mueller A.J."/>
            <person name="Jung M.-Y."/>
            <person name="Strachan C.R."/>
            <person name="Herbold C.W."/>
            <person name="Kirkegaard R.H."/>
            <person name="Daims H."/>
        </authorList>
    </citation>
    <scope>NUCLEOTIDE SEQUENCE [LARGE SCALE GENOMIC DNA]</scope>
    <source>
        <strain evidence="1">EB</strain>
    </source>
</reference>
<sequence length="67" mass="7588">MFIRKVQINQKDGAAMVEVKRSIREIEVYPGSSAQWWFVPVKTGEISDLICTIKGHAKKGMRGKILI</sequence>